<dbReference type="RefSeq" id="WP_203938293.1">
    <property type="nucleotide sequence ID" value="NZ_BAAAGJ010000005.1"/>
</dbReference>
<evidence type="ECO:0000313" key="2">
    <source>
        <dbReference type="EMBL" id="GIJ03031.1"/>
    </source>
</evidence>
<dbReference type="Proteomes" id="UP000652013">
    <property type="component" value="Unassembled WGS sequence"/>
</dbReference>
<keyword evidence="1" id="KW-1133">Transmembrane helix</keyword>
<comment type="caution">
    <text evidence="2">The sequence shown here is derived from an EMBL/GenBank/DDBJ whole genome shotgun (WGS) entry which is preliminary data.</text>
</comment>
<organism evidence="2 3">
    <name type="scientific">Spirilliplanes yamanashiensis</name>
    <dbReference type="NCBI Taxonomy" id="42233"/>
    <lineage>
        <taxon>Bacteria</taxon>
        <taxon>Bacillati</taxon>
        <taxon>Actinomycetota</taxon>
        <taxon>Actinomycetes</taxon>
        <taxon>Micromonosporales</taxon>
        <taxon>Micromonosporaceae</taxon>
        <taxon>Spirilliplanes</taxon>
    </lineage>
</organism>
<sequence length="135" mass="13264">MSSGVALLVAAAVHLGFQLTVTVVVYPALARVPAASWAAAHRAHTRAITPLVAVVYGGLGVAGGWAVLAGPGGWTLVALAGAAVAVLVTAVAAGPAHGRLGAGHDVQRIGRLLRADRVRAVAAVVAFAGAAVAVW</sequence>
<dbReference type="AlphaFoldDB" id="A0A8J3Y6Z3"/>
<feature type="transmembrane region" description="Helical" evidence="1">
    <location>
        <begin position="6"/>
        <end position="26"/>
    </location>
</feature>
<evidence type="ECO:0000256" key="1">
    <source>
        <dbReference type="SAM" id="Phobius"/>
    </source>
</evidence>
<evidence type="ECO:0008006" key="4">
    <source>
        <dbReference type="Google" id="ProtNLM"/>
    </source>
</evidence>
<feature type="transmembrane region" description="Helical" evidence="1">
    <location>
        <begin position="74"/>
        <end position="96"/>
    </location>
</feature>
<dbReference type="EMBL" id="BOOY01000016">
    <property type="protein sequence ID" value="GIJ03031.1"/>
    <property type="molecule type" value="Genomic_DNA"/>
</dbReference>
<keyword evidence="3" id="KW-1185">Reference proteome</keyword>
<evidence type="ECO:0000313" key="3">
    <source>
        <dbReference type="Proteomes" id="UP000652013"/>
    </source>
</evidence>
<proteinExistence type="predicted"/>
<keyword evidence="1" id="KW-0472">Membrane</keyword>
<feature type="transmembrane region" description="Helical" evidence="1">
    <location>
        <begin position="47"/>
        <end position="68"/>
    </location>
</feature>
<protein>
    <recommendedName>
        <fullName evidence="4">DUF1772 domain-containing protein</fullName>
    </recommendedName>
</protein>
<feature type="transmembrane region" description="Helical" evidence="1">
    <location>
        <begin position="117"/>
        <end position="134"/>
    </location>
</feature>
<name>A0A8J3Y6Z3_9ACTN</name>
<gene>
    <name evidence="2" type="ORF">Sya03_23830</name>
</gene>
<keyword evidence="1" id="KW-0812">Transmembrane</keyword>
<accession>A0A8J3Y6Z3</accession>
<reference evidence="2" key="1">
    <citation type="submission" date="2021-01" db="EMBL/GenBank/DDBJ databases">
        <title>Whole genome shotgun sequence of Spirilliplanes yamanashiensis NBRC 15828.</title>
        <authorList>
            <person name="Komaki H."/>
            <person name="Tamura T."/>
        </authorList>
    </citation>
    <scope>NUCLEOTIDE SEQUENCE</scope>
    <source>
        <strain evidence="2">NBRC 15828</strain>
    </source>
</reference>